<keyword evidence="5" id="KW-0812">Transmembrane</keyword>
<dbReference type="GO" id="GO:0015562">
    <property type="term" value="F:efflux transmembrane transporter activity"/>
    <property type="evidence" value="ECO:0007669"/>
    <property type="project" value="InterPro"/>
</dbReference>
<comment type="similarity">
    <text evidence="2">Belongs to the outer membrane factor (OMF) (TC 1.B.17) family.</text>
</comment>
<dbReference type="GO" id="GO:1990281">
    <property type="term" value="C:efflux pump complex"/>
    <property type="evidence" value="ECO:0007669"/>
    <property type="project" value="TreeGrafter"/>
</dbReference>
<dbReference type="InterPro" id="IPR003423">
    <property type="entry name" value="OMP_efflux"/>
</dbReference>
<evidence type="ECO:0000313" key="9">
    <source>
        <dbReference type="Proteomes" id="UP001220610"/>
    </source>
</evidence>
<dbReference type="Proteomes" id="UP001220610">
    <property type="component" value="Chromosome"/>
</dbReference>
<dbReference type="GO" id="GO:0009279">
    <property type="term" value="C:cell outer membrane"/>
    <property type="evidence" value="ECO:0007669"/>
    <property type="project" value="UniProtKB-SubCell"/>
</dbReference>
<dbReference type="AlphaFoldDB" id="A0AAJ6BEK2"/>
<evidence type="ECO:0000256" key="1">
    <source>
        <dbReference type="ARBA" id="ARBA00004442"/>
    </source>
</evidence>
<evidence type="ECO:0000256" key="4">
    <source>
        <dbReference type="ARBA" id="ARBA00022452"/>
    </source>
</evidence>
<evidence type="ECO:0000256" key="2">
    <source>
        <dbReference type="ARBA" id="ARBA00007613"/>
    </source>
</evidence>
<keyword evidence="7" id="KW-0998">Cell outer membrane</keyword>
<keyword evidence="6" id="KW-0472">Membrane</keyword>
<sequence length="436" mass="49280">MRLLLLFIATLFFGQLSAQEILRLEDAVAAALQNNYDIRLSRNDSAAYSLDASYAYAGFLPRLNATGTKVWNVNAQKQELQDGRKPEATGIKSSNLTASLQLNWTLFDGLKMFVTRERLLELEKLGDLGVKNQVTNTVATVVNNYYNIVRTKQQLKAVEEQISINEERVKLADMKVSVGLGSKPELLQARVDLNAQKAARLQQLTLIAQLRDQLNQLIGFRMGLVYEVADSIPVNTVLQYGDLEQNLEASSPNLLFARKNIDIAQLTVKERRAELLPIVAFNSAYNYSRTSNTTVINTFTPLFNQNNGYNYGFSVNIPILNNFNTRRLMKQAQLDVRYQQLFYDNQFTLTQVGLTNAFKDYELQKDLLALEEANIGFARENVAIALERFRQGVSTFLELREAQISLEEANSRLIAARYNTKLAETELLRLKGGLLQ</sequence>
<protein>
    <submittedName>
        <fullName evidence="8">TolC family protein</fullName>
    </submittedName>
</protein>
<dbReference type="GO" id="GO:0015288">
    <property type="term" value="F:porin activity"/>
    <property type="evidence" value="ECO:0007669"/>
    <property type="project" value="TreeGrafter"/>
</dbReference>
<name>A0AAJ6BEK2_9BACT</name>
<accession>A0AAJ6BEK2</accession>
<evidence type="ECO:0000256" key="7">
    <source>
        <dbReference type="ARBA" id="ARBA00023237"/>
    </source>
</evidence>
<dbReference type="EMBL" id="CP119311">
    <property type="protein sequence ID" value="WEK34670.1"/>
    <property type="molecule type" value="Genomic_DNA"/>
</dbReference>
<gene>
    <name evidence="8" type="ORF">P0Y53_19460</name>
</gene>
<evidence type="ECO:0000256" key="3">
    <source>
        <dbReference type="ARBA" id="ARBA00022448"/>
    </source>
</evidence>
<dbReference type="Gene3D" id="1.20.1600.10">
    <property type="entry name" value="Outer membrane efflux proteins (OEP)"/>
    <property type="match status" value="1"/>
</dbReference>
<evidence type="ECO:0000256" key="6">
    <source>
        <dbReference type="ARBA" id="ARBA00023136"/>
    </source>
</evidence>
<proteinExistence type="inferred from homology"/>
<keyword evidence="4" id="KW-1134">Transmembrane beta strand</keyword>
<dbReference type="PANTHER" id="PTHR30026:SF20">
    <property type="entry name" value="OUTER MEMBRANE PROTEIN TOLC"/>
    <property type="match status" value="1"/>
</dbReference>
<dbReference type="PANTHER" id="PTHR30026">
    <property type="entry name" value="OUTER MEMBRANE PROTEIN TOLC"/>
    <property type="match status" value="1"/>
</dbReference>
<comment type="subcellular location">
    <subcellularLocation>
        <location evidence="1">Cell outer membrane</location>
    </subcellularLocation>
</comment>
<evidence type="ECO:0000313" key="8">
    <source>
        <dbReference type="EMBL" id="WEK34670.1"/>
    </source>
</evidence>
<reference evidence="8" key="1">
    <citation type="submission" date="2023-03" db="EMBL/GenBank/DDBJ databases">
        <title>Andean soil-derived lignocellulolytic bacterial consortium as a source of novel taxa and putative plastic-active enzymes.</title>
        <authorList>
            <person name="Diaz-Garcia L."/>
            <person name="Chuvochina M."/>
            <person name="Feuerriegel G."/>
            <person name="Bunk B."/>
            <person name="Sproer C."/>
            <person name="Streit W.R."/>
            <person name="Rodriguez L.M."/>
            <person name="Overmann J."/>
            <person name="Jimenez D.J."/>
        </authorList>
    </citation>
    <scope>NUCLEOTIDE SEQUENCE</scope>
    <source>
        <strain evidence="8">MAG 7</strain>
    </source>
</reference>
<keyword evidence="3" id="KW-0813">Transport</keyword>
<dbReference type="InterPro" id="IPR051906">
    <property type="entry name" value="TolC-like"/>
</dbReference>
<dbReference type="Pfam" id="PF02321">
    <property type="entry name" value="OEP"/>
    <property type="match status" value="2"/>
</dbReference>
<evidence type="ECO:0000256" key="5">
    <source>
        <dbReference type="ARBA" id="ARBA00022692"/>
    </source>
</evidence>
<organism evidence="8 9">
    <name type="scientific">Candidatus Pseudobacter hemicellulosilyticus</name>
    <dbReference type="NCBI Taxonomy" id="3121375"/>
    <lineage>
        <taxon>Bacteria</taxon>
        <taxon>Pseudomonadati</taxon>
        <taxon>Bacteroidota</taxon>
        <taxon>Chitinophagia</taxon>
        <taxon>Chitinophagales</taxon>
        <taxon>Chitinophagaceae</taxon>
        <taxon>Pseudobacter</taxon>
    </lineage>
</organism>
<dbReference type="SUPFAM" id="SSF56954">
    <property type="entry name" value="Outer membrane efflux proteins (OEP)"/>
    <property type="match status" value="1"/>
</dbReference>